<feature type="transmembrane region" description="Helical" evidence="7">
    <location>
        <begin position="67"/>
        <end position="89"/>
    </location>
</feature>
<feature type="transmembrane region" description="Helical" evidence="7">
    <location>
        <begin position="341"/>
        <end position="359"/>
    </location>
</feature>
<proteinExistence type="predicted"/>
<evidence type="ECO:0000256" key="3">
    <source>
        <dbReference type="ARBA" id="ARBA00022692"/>
    </source>
</evidence>
<feature type="transmembrane region" description="Helical" evidence="7">
    <location>
        <begin position="406"/>
        <end position="427"/>
    </location>
</feature>
<evidence type="ECO:0000256" key="6">
    <source>
        <dbReference type="SAM" id="MobiDB-lite"/>
    </source>
</evidence>
<feature type="transmembrane region" description="Helical" evidence="7">
    <location>
        <begin position="240"/>
        <end position="257"/>
    </location>
</feature>
<dbReference type="Pfam" id="PF07690">
    <property type="entry name" value="MFS_1"/>
    <property type="match status" value="1"/>
</dbReference>
<dbReference type="PRINTS" id="PR01036">
    <property type="entry name" value="TCRTETB"/>
</dbReference>
<name>A0A1B9BBC6_9ACTO</name>
<dbReference type="SUPFAM" id="SSF103473">
    <property type="entry name" value="MFS general substrate transporter"/>
    <property type="match status" value="2"/>
</dbReference>
<dbReference type="InterPro" id="IPR011701">
    <property type="entry name" value="MFS"/>
</dbReference>
<dbReference type="EMBL" id="UYIO01000001">
    <property type="protein sequence ID" value="VDG76450.1"/>
    <property type="molecule type" value="Genomic_DNA"/>
</dbReference>
<feature type="transmembrane region" description="Helical" evidence="7">
    <location>
        <begin position="277"/>
        <end position="298"/>
    </location>
</feature>
<keyword evidence="2" id="KW-0813">Transport</keyword>
<feature type="transmembrane region" description="Helical" evidence="7">
    <location>
        <begin position="33"/>
        <end position="55"/>
    </location>
</feature>
<evidence type="ECO:0000256" key="5">
    <source>
        <dbReference type="ARBA" id="ARBA00023136"/>
    </source>
</evidence>
<dbReference type="PANTHER" id="PTHR42718:SF9">
    <property type="entry name" value="MAJOR FACILITATOR SUPERFAMILY MULTIDRUG TRANSPORTER MFSC"/>
    <property type="match status" value="1"/>
</dbReference>
<feature type="compositionally biased region" description="Basic and acidic residues" evidence="6">
    <location>
        <begin position="15"/>
        <end position="25"/>
    </location>
</feature>
<dbReference type="Gene3D" id="1.20.1250.20">
    <property type="entry name" value="MFS general substrate transporter like domains"/>
    <property type="match status" value="2"/>
</dbReference>
<comment type="subcellular location">
    <subcellularLocation>
        <location evidence="1">Cell membrane</location>
        <topology evidence="1">Multi-pass membrane protein</topology>
    </subcellularLocation>
</comment>
<feature type="transmembrane region" description="Helical" evidence="7">
    <location>
        <begin position="365"/>
        <end position="385"/>
    </location>
</feature>
<sequence>MVMETGAAASNSVPERPHAPSELEINRRKTRRALPALLTVFTLGSLLIQAFNLVFQNIGDSLSMAQSASLISTLPGIVLGIVCMLYGTLCDFVSPKRMTMFGMGALILGSLLGFFGASSFWMVLIGRMIQVAGAQVSGSVFVVMSVKFLPAREKAVYLGIYNAIYYLAAAIGVFAGGFITSFHWKYLFLVPLIAVAFLPTLIRNTPDVAGMGEKIDVAGITLFAIFAGLIAIFFSFQNPWLLLATAICGVLLGIWIAKAPHPFIGKDFLRNKAFMAVLLLQFVFFFFNFAAVPIYNVIGENLYGLALRQISIYLTVVYVVATVIGIISGPLVNIFGRYRTLLLSALCMVVGFAGSAVLIGRGFVVLTVLACVFIAGVTACYTPIYDAASDALPVSENGRGIGILDLMLNISSSLGLAVYSALISSDAFQAGGIFGVEPGAEAATSNMFWFMAAVSLLAVVLVVVFRKYVTVQRPGTTPEPVATA</sequence>
<dbReference type="PANTHER" id="PTHR42718">
    <property type="entry name" value="MAJOR FACILITATOR SUPERFAMILY MULTIDRUG TRANSPORTER MFSC"/>
    <property type="match status" value="1"/>
</dbReference>
<dbReference type="PROSITE" id="PS50850">
    <property type="entry name" value="MFS"/>
    <property type="match status" value="1"/>
</dbReference>
<dbReference type="SMR" id="A0A1B9BBC6"/>
<keyword evidence="4 7" id="KW-1133">Transmembrane helix</keyword>
<dbReference type="Proteomes" id="UP000269974">
    <property type="component" value="Unassembled WGS sequence"/>
</dbReference>
<dbReference type="GO" id="GO:0005886">
    <property type="term" value="C:plasma membrane"/>
    <property type="evidence" value="ECO:0007669"/>
    <property type="project" value="UniProtKB-SubCell"/>
</dbReference>
<evidence type="ECO:0000313" key="9">
    <source>
        <dbReference type="Proteomes" id="UP000269974"/>
    </source>
</evidence>
<reference evidence="8 9" key="1">
    <citation type="submission" date="2018-11" db="EMBL/GenBank/DDBJ databases">
        <authorList>
            <consortium name="Pathogen Informatics"/>
        </authorList>
    </citation>
    <scope>NUCLEOTIDE SEQUENCE [LARGE SCALE GENOMIC DNA]</scope>
    <source>
        <strain evidence="8 9">NCTC10327</strain>
    </source>
</reference>
<gene>
    <name evidence="8" type="primary">bct</name>
    <name evidence="8" type="ORF">NCTC10327_01089</name>
</gene>
<protein>
    <submittedName>
        <fullName evidence="8">Tetracycline resistence protein, metal-tetracycline/H+ antiporter</fullName>
    </submittedName>
</protein>
<dbReference type="AlphaFoldDB" id="A0A1B9BBC6"/>
<feature type="transmembrane region" description="Helical" evidence="7">
    <location>
        <begin position="156"/>
        <end position="180"/>
    </location>
</feature>
<evidence type="ECO:0000256" key="2">
    <source>
        <dbReference type="ARBA" id="ARBA00022448"/>
    </source>
</evidence>
<accession>A0A1B9BBC6</accession>
<organism evidence="8 9">
    <name type="scientific">Actinobaculum suis</name>
    <dbReference type="NCBI Taxonomy" id="1657"/>
    <lineage>
        <taxon>Bacteria</taxon>
        <taxon>Bacillati</taxon>
        <taxon>Actinomycetota</taxon>
        <taxon>Actinomycetes</taxon>
        <taxon>Actinomycetales</taxon>
        <taxon>Actinomycetaceae</taxon>
        <taxon>Actinobaculum</taxon>
    </lineage>
</organism>
<evidence type="ECO:0000313" key="8">
    <source>
        <dbReference type="EMBL" id="VDG76450.1"/>
    </source>
</evidence>
<feature type="transmembrane region" description="Helical" evidence="7">
    <location>
        <begin position="129"/>
        <end position="149"/>
    </location>
</feature>
<evidence type="ECO:0000256" key="1">
    <source>
        <dbReference type="ARBA" id="ARBA00004651"/>
    </source>
</evidence>
<evidence type="ECO:0000256" key="4">
    <source>
        <dbReference type="ARBA" id="ARBA00022989"/>
    </source>
</evidence>
<comment type="caution">
    <text evidence="8">The sequence shown here is derived from an EMBL/GenBank/DDBJ whole genome shotgun (WGS) entry which is preliminary data.</text>
</comment>
<feature type="transmembrane region" description="Helical" evidence="7">
    <location>
        <begin position="310"/>
        <end position="334"/>
    </location>
</feature>
<dbReference type="RefSeq" id="WP_065415312.1">
    <property type="nucleotide sequence ID" value="NZ_MASX01000036.1"/>
</dbReference>
<feature type="transmembrane region" description="Helical" evidence="7">
    <location>
        <begin position="186"/>
        <end position="203"/>
    </location>
</feature>
<dbReference type="GO" id="GO:0022857">
    <property type="term" value="F:transmembrane transporter activity"/>
    <property type="evidence" value="ECO:0007669"/>
    <property type="project" value="InterPro"/>
</dbReference>
<dbReference type="InterPro" id="IPR036259">
    <property type="entry name" value="MFS_trans_sf"/>
</dbReference>
<keyword evidence="5 7" id="KW-0472">Membrane</keyword>
<feature type="region of interest" description="Disordered" evidence="6">
    <location>
        <begin position="1"/>
        <end position="25"/>
    </location>
</feature>
<feature type="transmembrane region" description="Helical" evidence="7">
    <location>
        <begin position="101"/>
        <end position="123"/>
    </location>
</feature>
<evidence type="ECO:0000256" key="7">
    <source>
        <dbReference type="SAM" id="Phobius"/>
    </source>
</evidence>
<feature type="transmembrane region" description="Helical" evidence="7">
    <location>
        <begin position="447"/>
        <end position="465"/>
    </location>
</feature>
<dbReference type="InterPro" id="IPR020846">
    <property type="entry name" value="MFS_dom"/>
</dbReference>
<keyword evidence="3 7" id="KW-0812">Transmembrane</keyword>
<feature type="transmembrane region" description="Helical" evidence="7">
    <location>
        <begin position="215"/>
        <end position="234"/>
    </location>
</feature>